<accession>A0ABX7QME8</accession>
<dbReference type="EMBL" id="CP071503">
    <property type="protein sequence ID" value="QSX32624.1"/>
    <property type="molecule type" value="Genomic_DNA"/>
</dbReference>
<name>A0ABX7QME8_9GAMM</name>
<gene>
    <name evidence="1" type="ORF">JYB87_12785</name>
</gene>
<organism evidence="1 2">
    <name type="scientific">Shewanella avicenniae</name>
    <dbReference type="NCBI Taxonomy" id="2814294"/>
    <lineage>
        <taxon>Bacteria</taxon>
        <taxon>Pseudomonadati</taxon>
        <taxon>Pseudomonadota</taxon>
        <taxon>Gammaproteobacteria</taxon>
        <taxon>Alteromonadales</taxon>
        <taxon>Shewanellaceae</taxon>
        <taxon>Shewanella</taxon>
    </lineage>
</organism>
<dbReference type="RefSeq" id="WP_207353865.1">
    <property type="nucleotide sequence ID" value="NZ_CP071503.1"/>
</dbReference>
<evidence type="ECO:0000313" key="1">
    <source>
        <dbReference type="EMBL" id="QSX32624.1"/>
    </source>
</evidence>
<proteinExistence type="predicted"/>
<sequence>MRQWYASAPTLSDTEQQQLDKEMAMLGVTCRKEAEPEPVVFWDEHRSAIEWWLQVQDLLRWQGPVCEGLDVSAVKADAEMSGRTINADDYHRLKLISHTVKTLFNDRLKH</sequence>
<reference evidence="1 2" key="1">
    <citation type="submission" date="2021-03" db="EMBL/GenBank/DDBJ databases">
        <title>Novel species identification of genus Shewanella.</title>
        <authorList>
            <person name="Liu G."/>
            <person name="Zhang Q."/>
        </authorList>
    </citation>
    <scope>NUCLEOTIDE SEQUENCE [LARGE SCALE GENOMIC DNA]</scope>
    <source>
        <strain evidence="1 2">FJAT-51800</strain>
    </source>
</reference>
<dbReference type="Proteomes" id="UP000662770">
    <property type="component" value="Chromosome"/>
</dbReference>
<evidence type="ECO:0000313" key="2">
    <source>
        <dbReference type="Proteomes" id="UP000662770"/>
    </source>
</evidence>
<protein>
    <submittedName>
        <fullName evidence="1">Uncharacterized protein</fullName>
    </submittedName>
</protein>
<keyword evidence="2" id="KW-1185">Reference proteome</keyword>